<organism evidence="2 3">
    <name type="scientific">Desulfobulbus propionicus (strain ATCC 33891 / DSM 2032 / VKM B-1956 / 1pr3)</name>
    <dbReference type="NCBI Taxonomy" id="577650"/>
    <lineage>
        <taxon>Bacteria</taxon>
        <taxon>Pseudomonadati</taxon>
        <taxon>Thermodesulfobacteriota</taxon>
        <taxon>Desulfobulbia</taxon>
        <taxon>Desulfobulbales</taxon>
        <taxon>Desulfobulbaceae</taxon>
        <taxon>Desulfobulbus</taxon>
    </lineage>
</organism>
<keyword evidence="3" id="KW-1185">Reference proteome</keyword>
<sequence>MEYAVVFLAGIALGCFYFGGLWLTTRSVARVPKGQVQLISSFSPALKMFLSFIGRMGVTLAGMYWLMQGNWIRALMALLGILLARFLVKYWVSSVVRKEVSE</sequence>
<evidence type="ECO:0000313" key="3">
    <source>
        <dbReference type="Proteomes" id="UP000006365"/>
    </source>
</evidence>
<feature type="transmembrane region" description="Helical" evidence="1">
    <location>
        <begin position="45"/>
        <end position="65"/>
    </location>
</feature>
<name>A0A7U3YL86_DESPD</name>
<dbReference type="KEGG" id="dpr:Despr_1266"/>
<gene>
    <name evidence="2" type="ordered locus">Despr_1266</name>
</gene>
<evidence type="ECO:0000313" key="2">
    <source>
        <dbReference type="EMBL" id="ADW17430.1"/>
    </source>
</evidence>
<keyword evidence="1" id="KW-0472">Membrane</keyword>
<accession>A0A7U3YL86</accession>
<dbReference type="AlphaFoldDB" id="A0A7U3YL86"/>
<keyword evidence="1" id="KW-0812">Transmembrane</keyword>
<dbReference type="Pfam" id="PF12966">
    <property type="entry name" value="AtpR"/>
    <property type="match status" value="1"/>
</dbReference>
<protein>
    <submittedName>
        <fullName evidence="2">F1/F0 ATPase, Methanosarcina type, subunit 2</fullName>
    </submittedName>
</protein>
<reference evidence="2 3" key="1">
    <citation type="journal article" date="2011" name="Stand. Genomic Sci.">
        <title>Complete genome sequence of Desulfobulbus propionicus type strain (1pr3).</title>
        <authorList>
            <person name="Pagani I."/>
            <person name="Lapidus A."/>
            <person name="Nolan M."/>
            <person name="Lucas S."/>
            <person name="Hammon N."/>
            <person name="Deshpande S."/>
            <person name="Cheng J.F."/>
            <person name="Chertkov O."/>
            <person name="Davenport K."/>
            <person name="Tapia R."/>
            <person name="Han C."/>
            <person name="Goodwin L."/>
            <person name="Pitluck S."/>
            <person name="Liolios K."/>
            <person name="Mavromatis K."/>
            <person name="Ivanova N."/>
            <person name="Mikhailova N."/>
            <person name="Pati A."/>
            <person name="Chen A."/>
            <person name="Palaniappan K."/>
            <person name="Land M."/>
            <person name="Hauser L."/>
            <person name="Chang Y.J."/>
            <person name="Jeffries C.D."/>
            <person name="Detter J.C."/>
            <person name="Brambilla E."/>
            <person name="Kannan K.P."/>
            <person name="Djao O.D."/>
            <person name="Rohde M."/>
            <person name="Pukall R."/>
            <person name="Spring S."/>
            <person name="Goker M."/>
            <person name="Sikorski J."/>
            <person name="Woyke T."/>
            <person name="Bristow J."/>
            <person name="Eisen J.A."/>
            <person name="Markowitz V."/>
            <person name="Hugenholtz P."/>
            <person name="Kyrpides N.C."/>
            <person name="Klenk H.P."/>
        </authorList>
    </citation>
    <scope>NUCLEOTIDE SEQUENCE [LARGE SCALE GENOMIC DNA]</scope>
    <source>
        <strain evidence="3">ATCC 33891 / DSM 2032 / 1pr3</strain>
    </source>
</reference>
<dbReference type="InterPro" id="IPR017581">
    <property type="entry name" value="AtpR-like"/>
</dbReference>
<dbReference type="EMBL" id="CP002364">
    <property type="protein sequence ID" value="ADW17430.1"/>
    <property type="molecule type" value="Genomic_DNA"/>
</dbReference>
<proteinExistence type="predicted"/>
<feature type="transmembrane region" description="Helical" evidence="1">
    <location>
        <begin position="6"/>
        <end position="24"/>
    </location>
</feature>
<keyword evidence="1" id="KW-1133">Transmembrane helix</keyword>
<evidence type="ECO:0000256" key="1">
    <source>
        <dbReference type="SAM" id="Phobius"/>
    </source>
</evidence>
<dbReference type="Proteomes" id="UP000006365">
    <property type="component" value="Chromosome"/>
</dbReference>
<feature type="transmembrane region" description="Helical" evidence="1">
    <location>
        <begin position="71"/>
        <end position="88"/>
    </location>
</feature>